<dbReference type="RefSeq" id="WP_008681448.1">
    <property type="nucleotide sequence ID" value="NZ_CABKOG010000004.1"/>
</dbReference>
<dbReference type="AlphaFoldDB" id="A0A9X3XJE5"/>
<comment type="caution">
    <text evidence="1">The sequence shown here is derived from an EMBL/GenBank/DDBJ whole genome shotgun (WGS) entry which is preliminary data.</text>
</comment>
<dbReference type="EMBL" id="JAMRYU010000003">
    <property type="protein sequence ID" value="MDC4239371.1"/>
    <property type="molecule type" value="Genomic_DNA"/>
</dbReference>
<keyword evidence="2" id="KW-1185">Reference proteome</keyword>
<gene>
    <name evidence="1" type="ORF">NE398_04200</name>
</gene>
<dbReference type="Proteomes" id="UP001141183">
    <property type="component" value="Unassembled WGS sequence"/>
</dbReference>
<evidence type="ECO:0000313" key="2">
    <source>
        <dbReference type="Proteomes" id="UP001141183"/>
    </source>
</evidence>
<organism evidence="1 2">
    <name type="scientific">Clostridium tertium</name>
    <dbReference type="NCBI Taxonomy" id="1559"/>
    <lineage>
        <taxon>Bacteria</taxon>
        <taxon>Bacillati</taxon>
        <taxon>Bacillota</taxon>
        <taxon>Clostridia</taxon>
        <taxon>Eubacteriales</taxon>
        <taxon>Clostridiaceae</taxon>
        <taxon>Clostridium</taxon>
    </lineage>
</organism>
<sequence>MTENIKDEILEVYETLIENGVTFYYGSEVIPTGEVTSFNIIEGEYIEIEVEIEGFETYQISVEDFEEYHSKEGANYHTWPEIRKFDKKLSIMNN</sequence>
<accession>A0A9X3XJE5</accession>
<protein>
    <submittedName>
        <fullName evidence="1">Uncharacterized protein</fullName>
    </submittedName>
</protein>
<evidence type="ECO:0000313" key="1">
    <source>
        <dbReference type="EMBL" id="MDC4239371.1"/>
    </source>
</evidence>
<proteinExistence type="predicted"/>
<reference evidence="1" key="1">
    <citation type="submission" date="2022-05" db="EMBL/GenBank/DDBJ databases">
        <title>Draft genome sequence of Clostridium tertium strain CP3 isolated from Peru.</title>
        <authorList>
            <person name="Hurtado R."/>
            <person name="Lima L."/>
            <person name="Sousa T."/>
            <person name="Jaiswal A.K."/>
            <person name="Tiwari S."/>
            <person name="Maturrano L."/>
            <person name="Brenig B."/>
            <person name="Azevedo V."/>
        </authorList>
    </citation>
    <scope>NUCLEOTIDE SEQUENCE</scope>
    <source>
        <strain evidence="1">CP3</strain>
    </source>
</reference>
<name>A0A9X3XJE5_9CLOT</name>